<dbReference type="PANTHER" id="PTHR43344:SF2">
    <property type="entry name" value="PHOSPHOSERINE PHOSPHATASE"/>
    <property type="match status" value="1"/>
</dbReference>
<keyword evidence="7" id="KW-0479">Metal-binding</keyword>
<dbReference type="SFLD" id="SFLDG01137">
    <property type="entry name" value="C1.6.1:_Phosphoserine_Phosphat"/>
    <property type="match status" value="1"/>
</dbReference>
<keyword evidence="9" id="KW-0460">Magnesium</keyword>
<dbReference type="Gene3D" id="1.10.150.210">
    <property type="entry name" value="Phosphoserine phosphatase, domain 2"/>
    <property type="match status" value="1"/>
</dbReference>
<evidence type="ECO:0000256" key="1">
    <source>
        <dbReference type="ARBA" id="ARBA00001946"/>
    </source>
</evidence>
<organism evidence="14 15">
    <name type="scientific">Shewanella youngdeokensis</name>
    <dbReference type="NCBI Taxonomy" id="2999068"/>
    <lineage>
        <taxon>Bacteria</taxon>
        <taxon>Pseudomonadati</taxon>
        <taxon>Pseudomonadota</taxon>
        <taxon>Gammaproteobacteria</taxon>
        <taxon>Alteromonadales</taxon>
        <taxon>Shewanellaceae</taxon>
        <taxon>Shewanella</taxon>
    </lineage>
</organism>
<dbReference type="EMBL" id="CP136522">
    <property type="protein sequence ID" value="WOT06024.1"/>
    <property type="molecule type" value="Genomic_DNA"/>
</dbReference>
<evidence type="ECO:0000256" key="8">
    <source>
        <dbReference type="ARBA" id="ARBA00022801"/>
    </source>
</evidence>
<evidence type="ECO:0000313" key="15">
    <source>
        <dbReference type="Proteomes" id="UP001529491"/>
    </source>
</evidence>
<dbReference type="InterPro" id="IPR023214">
    <property type="entry name" value="HAD_sf"/>
</dbReference>
<keyword evidence="8 14" id="KW-0378">Hydrolase</keyword>
<protein>
    <recommendedName>
        <fullName evidence="5">Phosphoserine phosphatase</fullName>
        <ecNumber evidence="4">3.1.3.3</ecNumber>
    </recommendedName>
    <alternativeName>
        <fullName evidence="11">O-phosphoserine phosphohydrolase</fullName>
    </alternativeName>
</protein>
<gene>
    <name evidence="14" type="primary">serB</name>
    <name evidence="14" type="ORF">RGE70_04215</name>
</gene>
<dbReference type="EC" id="3.1.3.3" evidence="4"/>
<dbReference type="NCBIfam" id="TIGR00338">
    <property type="entry name" value="serB"/>
    <property type="match status" value="1"/>
</dbReference>
<evidence type="ECO:0000256" key="12">
    <source>
        <dbReference type="ARBA" id="ARBA00048138"/>
    </source>
</evidence>
<evidence type="ECO:0000256" key="4">
    <source>
        <dbReference type="ARBA" id="ARBA00012640"/>
    </source>
</evidence>
<comment type="cofactor">
    <cofactor evidence="1">
        <name>Mg(2+)</name>
        <dbReference type="ChEBI" id="CHEBI:18420"/>
    </cofactor>
</comment>
<comment type="catalytic activity">
    <reaction evidence="13">
        <text>O-phospho-D-serine + H2O = D-serine + phosphate</text>
        <dbReference type="Rhea" id="RHEA:24873"/>
        <dbReference type="ChEBI" id="CHEBI:15377"/>
        <dbReference type="ChEBI" id="CHEBI:35247"/>
        <dbReference type="ChEBI" id="CHEBI:43474"/>
        <dbReference type="ChEBI" id="CHEBI:58680"/>
        <dbReference type="EC" id="3.1.3.3"/>
    </reaction>
</comment>
<reference evidence="14 15" key="1">
    <citation type="submission" date="2023-10" db="EMBL/GenBank/DDBJ databases">
        <title>Complete genome sequence of Shewanella sp. DAU334.</title>
        <authorList>
            <person name="Lee Y.-S."/>
            <person name="Jeong H.-R."/>
            <person name="Hwang E.-J."/>
            <person name="Choi Y.-L."/>
            <person name="Kim G.-D."/>
        </authorList>
    </citation>
    <scope>NUCLEOTIDE SEQUENCE [LARGE SCALE GENOMIC DNA]</scope>
    <source>
        <strain evidence="14 15">DAU334</strain>
    </source>
</reference>
<dbReference type="InterPro" id="IPR004469">
    <property type="entry name" value="PSP"/>
</dbReference>
<dbReference type="Gene3D" id="3.40.50.1000">
    <property type="entry name" value="HAD superfamily/HAD-like"/>
    <property type="match status" value="1"/>
</dbReference>
<accession>A0ABZ0K200</accession>
<evidence type="ECO:0000256" key="2">
    <source>
        <dbReference type="ARBA" id="ARBA00005135"/>
    </source>
</evidence>
<comment type="pathway">
    <text evidence="2">Amino-acid biosynthesis; L-serine biosynthesis; L-serine from 3-phospho-D-glycerate: step 3/3.</text>
</comment>
<dbReference type="RefSeq" id="WP_310470290.1">
    <property type="nucleotide sequence ID" value="NZ_CP136522.1"/>
</dbReference>
<keyword evidence="10" id="KW-0718">Serine biosynthesis</keyword>
<evidence type="ECO:0000256" key="13">
    <source>
        <dbReference type="ARBA" id="ARBA00048523"/>
    </source>
</evidence>
<evidence type="ECO:0000313" key="14">
    <source>
        <dbReference type="EMBL" id="WOT06024.1"/>
    </source>
</evidence>
<dbReference type="SFLD" id="SFLDS00003">
    <property type="entry name" value="Haloacid_Dehalogenase"/>
    <property type="match status" value="1"/>
</dbReference>
<keyword evidence="6" id="KW-0028">Amino-acid biosynthesis</keyword>
<dbReference type="SFLD" id="SFLDG01136">
    <property type="entry name" value="C1.6:_Phosphoserine_Phosphatas"/>
    <property type="match status" value="1"/>
</dbReference>
<dbReference type="InterPro" id="IPR050582">
    <property type="entry name" value="HAD-like_SerB"/>
</dbReference>
<proteinExistence type="inferred from homology"/>
<dbReference type="PANTHER" id="PTHR43344">
    <property type="entry name" value="PHOSPHOSERINE PHOSPHATASE"/>
    <property type="match status" value="1"/>
</dbReference>
<evidence type="ECO:0000256" key="3">
    <source>
        <dbReference type="ARBA" id="ARBA00009184"/>
    </source>
</evidence>
<dbReference type="SFLD" id="SFLDF00029">
    <property type="entry name" value="phosphoserine_phosphatase"/>
    <property type="match status" value="1"/>
</dbReference>
<evidence type="ECO:0000256" key="11">
    <source>
        <dbReference type="ARBA" id="ARBA00031693"/>
    </source>
</evidence>
<dbReference type="Pfam" id="PF00702">
    <property type="entry name" value="Hydrolase"/>
    <property type="match status" value="1"/>
</dbReference>
<evidence type="ECO:0000256" key="10">
    <source>
        <dbReference type="ARBA" id="ARBA00023299"/>
    </source>
</evidence>
<dbReference type="InterPro" id="IPR036412">
    <property type="entry name" value="HAD-like_sf"/>
</dbReference>
<dbReference type="SUPFAM" id="SSF56784">
    <property type="entry name" value="HAD-like"/>
    <property type="match status" value="1"/>
</dbReference>
<evidence type="ECO:0000256" key="6">
    <source>
        <dbReference type="ARBA" id="ARBA00022605"/>
    </source>
</evidence>
<evidence type="ECO:0000256" key="7">
    <source>
        <dbReference type="ARBA" id="ARBA00022723"/>
    </source>
</evidence>
<evidence type="ECO:0000256" key="9">
    <source>
        <dbReference type="ARBA" id="ARBA00022842"/>
    </source>
</evidence>
<dbReference type="NCBIfam" id="TIGR01488">
    <property type="entry name" value="HAD-SF-IB"/>
    <property type="match status" value="1"/>
</dbReference>
<evidence type="ECO:0000256" key="5">
    <source>
        <dbReference type="ARBA" id="ARBA00015196"/>
    </source>
</evidence>
<keyword evidence="15" id="KW-1185">Reference proteome</keyword>
<comment type="similarity">
    <text evidence="3">Belongs to the HAD-like hydrolase superfamily. SerB family.</text>
</comment>
<dbReference type="Gene3D" id="3.30.70.2020">
    <property type="match status" value="1"/>
</dbReference>
<dbReference type="Proteomes" id="UP001529491">
    <property type="component" value="Chromosome"/>
</dbReference>
<dbReference type="GO" id="GO:0016787">
    <property type="term" value="F:hydrolase activity"/>
    <property type="evidence" value="ECO:0007669"/>
    <property type="project" value="UniProtKB-KW"/>
</dbReference>
<name>A0ABZ0K200_9GAMM</name>
<sequence>MESSAQSTVFEWLKSESSMTFNCGKQGFSRHNETDFQTGYFRYRIITAEPHQLTHLEHLLLSQGQSVSLAQIARATNLNCVEVCAAKPVDFSSLALLPQLEVFDIKPDAPVLNRPGLLVMDMDSTAIEIECIDELAEMAGVGAAVAAVTEQAMQGELDFEESLRARVAKLTDADAGIIARLCEQLPLMPGLTDTIKILKQYQWRTVVASGGFTPFVNHLKQLLDLDAAFANQLDIANGKLLGTVSGQVVDAQFKADTVLNCAQQWQIAAGQSVAIGDGANDIPMINTADFGIAYHAKPKLAAAADVTISQLNLKVLPYLFQLQ</sequence>
<comment type="catalytic activity">
    <reaction evidence="12">
        <text>O-phospho-L-serine + H2O = L-serine + phosphate</text>
        <dbReference type="Rhea" id="RHEA:21208"/>
        <dbReference type="ChEBI" id="CHEBI:15377"/>
        <dbReference type="ChEBI" id="CHEBI:33384"/>
        <dbReference type="ChEBI" id="CHEBI:43474"/>
        <dbReference type="ChEBI" id="CHEBI:57524"/>
        <dbReference type="EC" id="3.1.3.3"/>
    </reaction>
</comment>